<feature type="transmembrane region" description="Helical" evidence="5">
    <location>
        <begin position="210"/>
        <end position="231"/>
    </location>
</feature>
<feature type="transmembrane region" description="Helical" evidence="5">
    <location>
        <begin position="382"/>
        <end position="403"/>
    </location>
</feature>
<feature type="transmembrane region" description="Helical" evidence="5">
    <location>
        <begin position="145"/>
        <end position="165"/>
    </location>
</feature>
<comment type="caution">
    <text evidence="7">The sequence shown here is derived from an EMBL/GenBank/DDBJ whole genome shotgun (WGS) entry which is preliminary data.</text>
</comment>
<organism evidence="7 8">
    <name type="scientific">Methylobacterium persicinum</name>
    <dbReference type="NCBI Taxonomy" id="374426"/>
    <lineage>
        <taxon>Bacteria</taxon>
        <taxon>Pseudomonadati</taxon>
        <taxon>Pseudomonadota</taxon>
        <taxon>Alphaproteobacteria</taxon>
        <taxon>Hyphomicrobiales</taxon>
        <taxon>Methylobacteriaceae</taxon>
        <taxon>Methylobacterium</taxon>
    </lineage>
</organism>
<dbReference type="EMBL" id="JAUSVV010000001">
    <property type="protein sequence ID" value="MDQ0441030.1"/>
    <property type="molecule type" value="Genomic_DNA"/>
</dbReference>
<evidence type="ECO:0000256" key="5">
    <source>
        <dbReference type="SAM" id="Phobius"/>
    </source>
</evidence>
<dbReference type="InterPro" id="IPR020846">
    <property type="entry name" value="MFS_dom"/>
</dbReference>
<feature type="transmembrane region" description="Helical" evidence="5">
    <location>
        <begin position="290"/>
        <end position="311"/>
    </location>
</feature>
<feature type="transmembrane region" description="Helical" evidence="5">
    <location>
        <begin position="357"/>
        <end position="376"/>
    </location>
</feature>
<feature type="transmembrane region" description="Helical" evidence="5">
    <location>
        <begin position="171"/>
        <end position="198"/>
    </location>
</feature>
<protein>
    <submittedName>
        <fullName evidence="7">MFS family permease</fullName>
    </submittedName>
</protein>
<dbReference type="PANTHER" id="PTHR23539:SF1">
    <property type="entry name" value="MAJOR FACILITATOR SUPERFAMILY (MFS) PROFILE DOMAIN-CONTAINING PROTEIN"/>
    <property type="match status" value="1"/>
</dbReference>
<dbReference type="Pfam" id="PF07690">
    <property type="entry name" value="MFS_1"/>
    <property type="match status" value="1"/>
</dbReference>
<feature type="compositionally biased region" description="Basic and acidic residues" evidence="4">
    <location>
        <begin position="17"/>
        <end position="41"/>
    </location>
</feature>
<feature type="transmembrane region" description="Helical" evidence="5">
    <location>
        <begin position="415"/>
        <end position="439"/>
    </location>
</feature>
<evidence type="ECO:0000256" key="2">
    <source>
        <dbReference type="ARBA" id="ARBA00022989"/>
    </source>
</evidence>
<dbReference type="Proteomes" id="UP001236369">
    <property type="component" value="Unassembled WGS sequence"/>
</dbReference>
<evidence type="ECO:0000259" key="6">
    <source>
        <dbReference type="PROSITE" id="PS50850"/>
    </source>
</evidence>
<evidence type="ECO:0000256" key="4">
    <source>
        <dbReference type="SAM" id="MobiDB-lite"/>
    </source>
</evidence>
<keyword evidence="3 5" id="KW-0472">Membrane</keyword>
<feature type="compositionally biased region" description="Low complexity" evidence="4">
    <location>
        <begin position="54"/>
        <end position="66"/>
    </location>
</feature>
<feature type="region of interest" description="Disordered" evidence="4">
    <location>
        <begin position="1"/>
        <end position="69"/>
    </location>
</feature>
<evidence type="ECO:0000256" key="3">
    <source>
        <dbReference type="ARBA" id="ARBA00023136"/>
    </source>
</evidence>
<feature type="domain" description="Major facilitator superfamily (MFS) profile" evidence="6">
    <location>
        <begin position="282"/>
        <end position="481"/>
    </location>
</feature>
<accession>A0ABU0HFF4</accession>
<evidence type="ECO:0000313" key="8">
    <source>
        <dbReference type="Proteomes" id="UP001236369"/>
    </source>
</evidence>
<dbReference type="SUPFAM" id="SSF103473">
    <property type="entry name" value="MFS general substrate transporter"/>
    <property type="match status" value="1"/>
</dbReference>
<evidence type="ECO:0000256" key="1">
    <source>
        <dbReference type="ARBA" id="ARBA00022692"/>
    </source>
</evidence>
<feature type="transmembrane region" description="Helical" evidence="5">
    <location>
        <begin position="445"/>
        <end position="466"/>
    </location>
</feature>
<feature type="transmembrane region" description="Helical" evidence="5">
    <location>
        <begin position="323"/>
        <end position="345"/>
    </location>
</feature>
<sequence>MARLKARPHASAPPGPVRDRDPIRQEGRQEARKEFRADAKPRIAPVAETVSTQAAGSPPDSSADAGTVRTAAGDPVSVGSRRGLDAFAFFVANLQTGFGPFLAVYFSQAKWTQSDIGFALTVGSLVGLLGQVPGGAFVDASRSKRFAAGVAVVSVAASALALAVWPSFLVVLLAMAAHSAASCVLTPALAAISIGLVGHARAGERLGRNASFQALGNAIAAAGMGACGYYFSNGAVFYLTAALGVPAVMALSRIRADEIDATARVEAGQAAEAGAEGRGGFRALLANRGLMSFGACMLLFFLANAAMMPLVGSVLTLRASETATALVAACIMVPQAVLALCAPAVGRATERFGRYPVLLVGFAALPLRGLLLASTTNPYGLVAIQVLDGVSASVLGVMVPLVVSDLTRGTGRFNLALGAVGTAMGIGAALSTSLAGVMADRLGSHSAFLGLAFVGFAAFMLVALIMPETRRARTQEAAEAA</sequence>
<dbReference type="InterPro" id="IPR036259">
    <property type="entry name" value="MFS_trans_sf"/>
</dbReference>
<dbReference type="PROSITE" id="PS50850">
    <property type="entry name" value="MFS"/>
    <property type="match status" value="1"/>
</dbReference>
<gene>
    <name evidence="7" type="ORF">QO016_000507</name>
</gene>
<proteinExistence type="predicted"/>
<keyword evidence="2 5" id="KW-1133">Transmembrane helix</keyword>
<keyword evidence="8" id="KW-1185">Reference proteome</keyword>
<feature type="transmembrane region" description="Helical" evidence="5">
    <location>
        <begin position="118"/>
        <end position="138"/>
    </location>
</feature>
<dbReference type="InterPro" id="IPR011701">
    <property type="entry name" value="MFS"/>
</dbReference>
<name>A0ABU0HFF4_9HYPH</name>
<evidence type="ECO:0000313" key="7">
    <source>
        <dbReference type="EMBL" id="MDQ0441030.1"/>
    </source>
</evidence>
<dbReference type="PANTHER" id="PTHR23539">
    <property type="entry name" value="MFS TRANSPORTER"/>
    <property type="match status" value="1"/>
</dbReference>
<keyword evidence="1 5" id="KW-0812">Transmembrane</keyword>
<feature type="transmembrane region" description="Helical" evidence="5">
    <location>
        <begin position="237"/>
        <end position="254"/>
    </location>
</feature>
<dbReference type="Gene3D" id="1.20.1250.20">
    <property type="entry name" value="MFS general substrate transporter like domains"/>
    <property type="match status" value="2"/>
</dbReference>
<feature type="transmembrane region" description="Helical" evidence="5">
    <location>
        <begin position="86"/>
        <end position="106"/>
    </location>
</feature>
<reference evidence="7 8" key="1">
    <citation type="submission" date="2023-07" db="EMBL/GenBank/DDBJ databases">
        <title>Genomic Encyclopedia of Type Strains, Phase IV (KMG-IV): sequencing the most valuable type-strain genomes for metagenomic binning, comparative biology and taxonomic classification.</title>
        <authorList>
            <person name="Goeker M."/>
        </authorList>
    </citation>
    <scope>NUCLEOTIDE SEQUENCE [LARGE SCALE GENOMIC DNA]</scope>
    <source>
        <strain evidence="7 8">DSM 19562</strain>
    </source>
</reference>